<dbReference type="Gene3D" id="1.10.150.130">
    <property type="match status" value="1"/>
</dbReference>
<dbReference type="EMBL" id="AWQX01000249">
    <property type="protein sequence ID" value="EST25383.1"/>
    <property type="molecule type" value="Genomic_DNA"/>
</dbReference>
<proteinExistence type="predicted"/>
<dbReference type="RefSeq" id="WP_023550446.1">
    <property type="nucleotide sequence ID" value="NZ_CM002285.1"/>
</dbReference>
<evidence type="ECO:0000313" key="2">
    <source>
        <dbReference type="EMBL" id="EST25383.1"/>
    </source>
</evidence>
<dbReference type="Proteomes" id="UP000017984">
    <property type="component" value="Chromosome"/>
</dbReference>
<dbReference type="OrthoDB" id="1822491at2"/>
<dbReference type="AlphaFoldDB" id="V6K007"/>
<dbReference type="HOGENOM" id="CLU_1133111_0_0_11"/>
<protein>
    <recommendedName>
        <fullName evidence="4">Core-binding (CB) domain-containing protein</fullName>
    </recommendedName>
</protein>
<evidence type="ECO:0000313" key="3">
    <source>
        <dbReference type="Proteomes" id="UP000017984"/>
    </source>
</evidence>
<reference evidence="2 3" key="1">
    <citation type="journal article" date="2014" name="Genome Announc.">
        <title>Draft Genome Sequence of Streptomyces roseochromogenes subsp. oscitans DS 12.976, Producer of the Aminocoumarin Antibiotic Clorobiocin.</title>
        <authorList>
            <person name="Ruckert C."/>
            <person name="Kalinowski J."/>
            <person name="Heide L."/>
            <person name="Apel A.K."/>
        </authorList>
    </citation>
    <scope>NUCLEOTIDE SEQUENCE [LARGE SCALE GENOMIC DNA]</scope>
    <source>
        <strain evidence="2 3">DS 12.976</strain>
    </source>
</reference>
<keyword evidence="1" id="KW-0238">DNA-binding</keyword>
<gene>
    <name evidence="2" type="ORF">M878_28990</name>
</gene>
<comment type="caution">
    <text evidence="2">The sequence shown here is derived from an EMBL/GenBank/DDBJ whole genome shotgun (WGS) entry which is preliminary data.</text>
</comment>
<dbReference type="PATRIC" id="fig|1352936.5.peg.6048"/>
<name>V6K007_STRRC</name>
<accession>V6K007</accession>
<sequence>MATIRNRIRKDGTASFQVRWLQGGRGGSWESERFGELAEAEAFKKLVDAHGQQWPFGWVPSQGFVEPEQDPDDVPLAEWSRRYLERLTGIDSRTRDDYLREVDRHLSLFVHTTRAGQLMPATIGNITSDDVHDWIRLQEAGQQDPVTGRWIRRPAAPKSIANRHGLLWCIVQAAIEAEPPLRTKNCCAGTRLPRADDEIVEEMVFLEHDEYQLIRRCVTDEDARVSLFRFDGHRRCGGQAARAAS</sequence>
<dbReference type="GO" id="GO:0003677">
    <property type="term" value="F:DNA binding"/>
    <property type="evidence" value="ECO:0007669"/>
    <property type="project" value="UniProtKB-KW"/>
</dbReference>
<dbReference type="STRING" id="1352936.M878_28990"/>
<evidence type="ECO:0008006" key="4">
    <source>
        <dbReference type="Google" id="ProtNLM"/>
    </source>
</evidence>
<evidence type="ECO:0000256" key="1">
    <source>
        <dbReference type="ARBA" id="ARBA00023125"/>
    </source>
</evidence>
<organism evidence="2 3">
    <name type="scientific">Streptomyces roseochromogenus subsp. oscitans DS 12.976</name>
    <dbReference type="NCBI Taxonomy" id="1352936"/>
    <lineage>
        <taxon>Bacteria</taxon>
        <taxon>Bacillati</taxon>
        <taxon>Actinomycetota</taxon>
        <taxon>Actinomycetes</taxon>
        <taxon>Kitasatosporales</taxon>
        <taxon>Streptomycetaceae</taxon>
        <taxon>Streptomyces</taxon>
    </lineage>
</organism>
<keyword evidence="3" id="KW-1185">Reference proteome</keyword>
<dbReference type="InterPro" id="IPR010998">
    <property type="entry name" value="Integrase_recombinase_N"/>
</dbReference>